<dbReference type="PROSITE" id="PS51186">
    <property type="entry name" value="GNAT"/>
    <property type="match status" value="1"/>
</dbReference>
<proteinExistence type="predicted"/>
<evidence type="ECO:0000259" key="1">
    <source>
        <dbReference type="PROSITE" id="PS51186"/>
    </source>
</evidence>
<reference evidence="3" key="1">
    <citation type="submission" date="2016-10" db="EMBL/GenBank/DDBJ databases">
        <authorList>
            <person name="Varghese N."/>
        </authorList>
    </citation>
    <scope>NUCLEOTIDE SEQUENCE [LARGE SCALE GENOMIC DNA]</scope>
    <source>
        <strain evidence="3">DSM 20406</strain>
    </source>
</reference>
<dbReference type="Gene3D" id="3.40.630.30">
    <property type="match status" value="1"/>
</dbReference>
<evidence type="ECO:0000313" key="3">
    <source>
        <dbReference type="Proteomes" id="UP000183028"/>
    </source>
</evidence>
<name>A0A1H6SEZ1_9FIRM</name>
<dbReference type="InterPro" id="IPR000182">
    <property type="entry name" value="GNAT_dom"/>
</dbReference>
<evidence type="ECO:0000313" key="2">
    <source>
        <dbReference type="EMBL" id="SEI63347.1"/>
    </source>
</evidence>
<dbReference type="Pfam" id="PF00583">
    <property type="entry name" value="Acetyltransf_1"/>
    <property type="match status" value="1"/>
</dbReference>
<dbReference type="InterPro" id="IPR016181">
    <property type="entry name" value="Acyl_CoA_acyltransferase"/>
</dbReference>
<dbReference type="STRING" id="322505.SAMN04487836_12627"/>
<sequence>MKQNVIIRRYQKVDLEDVKNICIATASERARREEKHRQFTLYMYCLPYLERERALVAEVDGVVVGYVLYTLDYALFIKHMQPYMSKIEAISQEYSLRMRHEHDLYARFQNDYPAHLHIDCLPGYTGLGIGSQLIETMADDLKDEVNGVMLGVSKTNQGAINFYKKHDFDILDEDNAGYVMGRQLKKTTECGLDGCNDAIHK</sequence>
<dbReference type="AlphaFoldDB" id="A0A1H6SEZ1"/>
<dbReference type="EMBL" id="FNYK01000013">
    <property type="protein sequence ID" value="SEI63347.1"/>
    <property type="molecule type" value="Genomic_DNA"/>
</dbReference>
<organism evidence="2 3">
    <name type="scientific">Sharpea azabuensis</name>
    <dbReference type="NCBI Taxonomy" id="322505"/>
    <lineage>
        <taxon>Bacteria</taxon>
        <taxon>Bacillati</taxon>
        <taxon>Bacillota</taxon>
        <taxon>Erysipelotrichia</taxon>
        <taxon>Erysipelotrichales</taxon>
        <taxon>Coprobacillaceae</taxon>
        <taxon>Sharpea</taxon>
    </lineage>
</organism>
<dbReference type="GO" id="GO:0016747">
    <property type="term" value="F:acyltransferase activity, transferring groups other than amino-acyl groups"/>
    <property type="evidence" value="ECO:0007669"/>
    <property type="project" value="InterPro"/>
</dbReference>
<feature type="domain" description="N-acetyltransferase" evidence="1">
    <location>
        <begin position="5"/>
        <end position="185"/>
    </location>
</feature>
<keyword evidence="3" id="KW-1185">Reference proteome</keyword>
<dbReference type="RefSeq" id="WP_074731647.1">
    <property type="nucleotide sequence ID" value="NZ_FNYK01000013.1"/>
</dbReference>
<dbReference type="SUPFAM" id="SSF55729">
    <property type="entry name" value="Acyl-CoA N-acyltransferases (Nat)"/>
    <property type="match status" value="1"/>
</dbReference>
<dbReference type="Proteomes" id="UP000183028">
    <property type="component" value="Unassembled WGS sequence"/>
</dbReference>
<gene>
    <name evidence="2" type="ORF">SAMN04487834_101335</name>
</gene>
<keyword evidence="2" id="KW-0808">Transferase</keyword>
<protein>
    <submittedName>
        <fullName evidence="2">Acetyltransferase (GNAT) family protein</fullName>
    </submittedName>
</protein>
<dbReference type="OrthoDB" id="9802340at2"/>
<accession>A0A1H6SEZ1</accession>
<dbReference type="eggNOG" id="COG0456">
    <property type="taxonomic scope" value="Bacteria"/>
</dbReference>